<proteinExistence type="predicted"/>
<dbReference type="OrthoDB" id="385675at2157"/>
<dbReference type="Proteomes" id="UP000199062">
    <property type="component" value="Unassembled WGS sequence"/>
</dbReference>
<sequence length="190" mass="21091">MYAMAGTLLTFIGISLLLPHWSVQLYNVLHRIPPFSTIEKGGRQLYETDGKLTSEDPGFEKIRAALQREWRTYKPPSDPGFLWKIGAEITFLQRTDLGPYEGYTLLSIEKQGEHYLGNSGIVLRMIPPEAVDSLGASTESSDEQVPVSEIEMRNGPFLEAIERYKGSLVLKLSVVCFTSGLVLLGAADIL</sequence>
<protein>
    <submittedName>
        <fullName evidence="1">Uncharacterized protein</fullName>
    </submittedName>
</protein>
<evidence type="ECO:0000313" key="1">
    <source>
        <dbReference type="EMBL" id="SFS09960.1"/>
    </source>
</evidence>
<reference evidence="1 2" key="1">
    <citation type="submission" date="2016-10" db="EMBL/GenBank/DDBJ databases">
        <authorList>
            <person name="de Groot N.N."/>
        </authorList>
    </citation>
    <scope>NUCLEOTIDE SEQUENCE [LARGE SCALE GENOMIC DNA]</scope>
    <source>
        <strain evidence="1 2">CGMCC 1.10457</strain>
    </source>
</reference>
<accession>A0A1I6M2P4</accession>
<name>A0A1I6M2P4_9EURY</name>
<gene>
    <name evidence="1" type="ORF">SAMN05216559_3629</name>
</gene>
<evidence type="ECO:0000313" key="2">
    <source>
        <dbReference type="Proteomes" id="UP000199062"/>
    </source>
</evidence>
<dbReference type="AlphaFoldDB" id="A0A1I6M2P4"/>
<dbReference type="RefSeq" id="WP_089818348.1">
    <property type="nucleotide sequence ID" value="NZ_FOZK01000004.1"/>
</dbReference>
<organism evidence="1 2">
    <name type="scientific">Halomicrobium zhouii</name>
    <dbReference type="NCBI Taxonomy" id="767519"/>
    <lineage>
        <taxon>Archaea</taxon>
        <taxon>Methanobacteriati</taxon>
        <taxon>Methanobacteriota</taxon>
        <taxon>Stenosarchaea group</taxon>
        <taxon>Halobacteria</taxon>
        <taxon>Halobacteriales</taxon>
        <taxon>Haloarculaceae</taxon>
        <taxon>Halomicrobium</taxon>
    </lineage>
</organism>
<dbReference type="EMBL" id="FOZK01000004">
    <property type="protein sequence ID" value="SFS09960.1"/>
    <property type="molecule type" value="Genomic_DNA"/>
</dbReference>
<keyword evidence="2" id="KW-1185">Reference proteome</keyword>